<dbReference type="STRING" id="4572.M8AJ92"/>
<name>M8AJ92_TRIUA</name>
<evidence type="ECO:0000256" key="1">
    <source>
        <dbReference type="SAM" id="MobiDB-lite"/>
    </source>
</evidence>
<dbReference type="OMA" id="LSHPEDM"/>
<protein>
    <submittedName>
        <fullName evidence="2">Uncharacterized protein</fullName>
    </submittedName>
</protein>
<organism evidence="2">
    <name type="scientific">Triticum urartu</name>
    <name type="common">Red wild einkorn</name>
    <name type="synonym">Crithodium urartu</name>
    <dbReference type="NCBI Taxonomy" id="4572"/>
    <lineage>
        <taxon>Eukaryota</taxon>
        <taxon>Viridiplantae</taxon>
        <taxon>Streptophyta</taxon>
        <taxon>Embryophyta</taxon>
        <taxon>Tracheophyta</taxon>
        <taxon>Spermatophyta</taxon>
        <taxon>Magnoliopsida</taxon>
        <taxon>Liliopsida</taxon>
        <taxon>Poales</taxon>
        <taxon>Poaceae</taxon>
        <taxon>BOP clade</taxon>
        <taxon>Pooideae</taxon>
        <taxon>Triticodae</taxon>
        <taxon>Triticeae</taxon>
        <taxon>Triticinae</taxon>
        <taxon>Triticum</taxon>
    </lineage>
</organism>
<gene>
    <name evidence="2" type="ORF">TRIUR3_32579</name>
</gene>
<dbReference type="InterPro" id="IPR039343">
    <property type="entry name" value="NDX1-like"/>
</dbReference>
<dbReference type="PANTHER" id="PTHR35467:SF2">
    <property type="entry name" value="PROTEIN NEOXANTHIN-DEFICIENT 1"/>
    <property type="match status" value="1"/>
</dbReference>
<proteinExistence type="predicted"/>
<feature type="compositionally biased region" description="Polar residues" evidence="1">
    <location>
        <begin position="305"/>
        <end position="316"/>
    </location>
</feature>
<sequence>MEAEDDQPAAGYRHGPPWVFKGRQVPPLLFFSLPFTMDGVGGAGGGRLILLLHLVKAATARAFVPKELRLVEAFGYTLGGMFLARYHDSPAGQFDEVPLPAWPHSISSFLHTFSDELCFAAGGDRRHCVESADFLREVGLPSHVAAFSQDRPKILRSEINQTTSSTFSEWVQASPSKRITGALRSRRPRAHHQGICATSVCLSTVIYNLFYVKCIDPYDLLPLFLNARRFGSSTFRNREGSRGSHKRSKWMGPAIKMSLPSFSGQTEDHPELLKYSCKVECRVRPVSPAKIWSPKTAEPQECSDGMNSSTGSSDSDAQKQSLLVLLSRPILALEFSSLRMHVDAPKIVAPHPKKKEVRYSST</sequence>
<evidence type="ECO:0000313" key="2">
    <source>
        <dbReference type="EMBL" id="EMS65025.1"/>
    </source>
</evidence>
<accession>M8AJ92</accession>
<reference evidence="2" key="1">
    <citation type="journal article" date="2013" name="Nature">
        <title>Draft genome of the wheat A-genome progenitor Triticum urartu.</title>
        <authorList>
            <person name="Ling H.Q."/>
            <person name="Zhao S."/>
            <person name="Liu D."/>
            <person name="Wang J."/>
            <person name="Sun H."/>
            <person name="Zhang C."/>
            <person name="Fan H."/>
            <person name="Li D."/>
            <person name="Dong L."/>
            <person name="Tao Y."/>
            <person name="Gao C."/>
            <person name="Wu H."/>
            <person name="Li Y."/>
            <person name="Cui Y."/>
            <person name="Guo X."/>
            <person name="Zheng S."/>
            <person name="Wang B."/>
            <person name="Yu K."/>
            <person name="Liang Q."/>
            <person name="Yang W."/>
            <person name="Lou X."/>
            <person name="Chen J."/>
            <person name="Feng M."/>
            <person name="Jian J."/>
            <person name="Zhang X."/>
            <person name="Luo G."/>
            <person name="Jiang Y."/>
            <person name="Liu J."/>
            <person name="Wang Z."/>
            <person name="Sha Y."/>
            <person name="Zhang B."/>
            <person name="Wu H."/>
            <person name="Tang D."/>
            <person name="Shen Q."/>
            <person name="Xue P."/>
            <person name="Zou S."/>
            <person name="Wang X."/>
            <person name="Liu X."/>
            <person name="Wang F."/>
            <person name="Yang Y."/>
            <person name="An X."/>
            <person name="Dong Z."/>
            <person name="Zhang K."/>
            <person name="Zhang X."/>
            <person name="Luo M.C."/>
            <person name="Dvorak J."/>
            <person name="Tong Y."/>
            <person name="Wang J."/>
            <person name="Yang H."/>
            <person name="Li Z."/>
            <person name="Wang D."/>
            <person name="Zhang A."/>
            <person name="Wang J."/>
        </authorList>
    </citation>
    <scope>NUCLEOTIDE SEQUENCE</scope>
</reference>
<dbReference type="AlphaFoldDB" id="M8AJ92"/>
<feature type="region of interest" description="Disordered" evidence="1">
    <location>
        <begin position="294"/>
        <end position="316"/>
    </location>
</feature>
<dbReference type="PANTHER" id="PTHR35467">
    <property type="match status" value="1"/>
</dbReference>
<dbReference type="EMBL" id="KD049584">
    <property type="protein sequence ID" value="EMS65025.1"/>
    <property type="molecule type" value="Genomic_DNA"/>
</dbReference>